<evidence type="ECO:0000256" key="2">
    <source>
        <dbReference type="SAM" id="Phobius"/>
    </source>
</evidence>
<accession>A0ABN1PUK9</accession>
<organism evidence="3 4">
    <name type="scientific">Streptomyces rhizosphaericus</name>
    <dbReference type="NCBI Taxonomy" id="114699"/>
    <lineage>
        <taxon>Bacteria</taxon>
        <taxon>Bacillati</taxon>
        <taxon>Actinomycetota</taxon>
        <taxon>Actinomycetes</taxon>
        <taxon>Kitasatosporales</taxon>
        <taxon>Streptomycetaceae</taxon>
        <taxon>Streptomyces</taxon>
        <taxon>Streptomyces violaceusniger group</taxon>
    </lineage>
</organism>
<feature type="transmembrane region" description="Helical" evidence="2">
    <location>
        <begin position="48"/>
        <end position="67"/>
    </location>
</feature>
<name>A0ABN1PUK9_9ACTN</name>
<dbReference type="SUPFAM" id="SSF103473">
    <property type="entry name" value="MFS general substrate transporter"/>
    <property type="match status" value="1"/>
</dbReference>
<sequence length="86" mass="9129">MSAVPNPRPDSRLDPRPDPRPDPRRWCTLAALVASTLVIGFDTTILNIALPTITSLAAAALVATLLPRTVPADQGAMVQETADARQ</sequence>
<gene>
    <name evidence="3" type="ORF">GCM10009575_040580</name>
</gene>
<dbReference type="InterPro" id="IPR036259">
    <property type="entry name" value="MFS_trans_sf"/>
</dbReference>
<comment type="caution">
    <text evidence="3">The sequence shown here is derived from an EMBL/GenBank/DDBJ whole genome shotgun (WGS) entry which is preliminary data.</text>
</comment>
<reference evidence="3 4" key="1">
    <citation type="journal article" date="2019" name="Int. J. Syst. Evol. Microbiol.">
        <title>The Global Catalogue of Microorganisms (GCM) 10K type strain sequencing project: providing services to taxonomists for standard genome sequencing and annotation.</title>
        <authorList>
            <consortium name="The Broad Institute Genomics Platform"/>
            <consortium name="The Broad Institute Genome Sequencing Center for Infectious Disease"/>
            <person name="Wu L."/>
            <person name="Ma J."/>
        </authorList>
    </citation>
    <scope>NUCLEOTIDE SEQUENCE [LARGE SCALE GENOMIC DNA]</scope>
    <source>
        <strain evidence="3 4">JCM 11444</strain>
    </source>
</reference>
<dbReference type="EMBL" id="BAAAID010000024">
    <property type="protein sequence ID" value="GAA0933222.1"/>
    <property type="molecule type" value="Genomic_DNA"/>
</dbReference>
<dbReference type="Proteomes" id="UP001500418">
    <property type="component" value="Unassembled WGS sequence"/>
</dbReference>
<keyword evidence="2" id="KW-1133">Transmembrane helix</keyword>
<keyword evidence="2" id="KW-0472">Membrane</keyword>
<keyword evidence="4" id="KW-1185">Reference proteome</keyword>
<feature type="region of interest" description="Disordered" evidence="1">
    <location>
        <begin position="1"/>
        <end position="23"/>
    </location>
</feature>
<evidence type="ECO:0000313" key="3">
    <source>
        <dbReference type="EMBL" id="GAA0933222.1"/>
    </source>
</evidence>
<protein>
    <recommendedName>
        <fullName evidence="5">MFS transporter</fullName>
    </recommendedName>
</protein>
<keyword evidence="2" id="KW-0812">Transmembrane</keyword>
<feature type="compositionally biased region" description="Basic and acidic residues" evidence="1">
    <location>
        <begin position="9"/>
        <end position="23"/>
    </location>
</feature>
<proteinExistence type="predicted"/>
<evidence type="ECO:0008006" key="5">
    <source>
        <dbReference type="Google" id="ProtNLM"/>
    </source>
</evidence>
<evidence type="ECO:0000313" key="4">
    <source>
        <dbReference type="Proteomes" id="UP001500418"/>
    </source>
</evidence>
<evidence type="ECO:0000256" key="1">
    <source>
        <dbReference type="SAM" id="MobiDB-lite"/>
    </source>
</evidence>